<evidence type="ECO:0000256" key="8">
    <source>
        <dbReference type="SAM" id="MobiDB-lite"/>
    </source>
</evidence>
<dbReference type="InterPro" id="IPR011016">
    <property type="entry name" value="Znf_RING-CH"/>
</dbReference>
<dbReference type="Proteomes" id="UP000197666">
    <property type="component" value="Unassembled WGS sequence"/>
</dbReference>
<evidence type="ECO:0000313" key="10">
    <source>
        <dbReference type="EMBL" id="TPR09945.1"/>
    </source>
</evidence>
<evidence type="ECO:0000256" key="2">
    <source>
        <dbReference type="ARBA" id="ARBA00022692"/>
    </source>
</evidence>
<dbReference type="VEuPathDB" id="FungiDB:ATCC64974_69750"/>
<organism evidence="10 11">
    <name type="scientific">Aspergillus niger</name>
    <dbReference type="NCBI Taxonomy" id="5061"/>
    <lineage>
        <taxon>Eukaryota</taxon>
        <taxon>Fungi</taxon>
        <taxon>Dikarya</taxon>
        <taxon>Ascomycota</taxon>
        <taxon>Pezizomycotina</taxon>
        <taxon>Eurotiomycetes</taxon>
        <taxon>Eurotiomycetidae</taxon>
        <taxon>Eurotiales</taxon>
        <taxon>Aspergillaceae</taxon>
        <taxon>Aspergillus</taxon>
        <taxon>Aspergillus subgen. Circumdati</taxon>
    </lineage>
</organism>
<dbReference type="VEuPathDB" id="FungiDB:M747DRAFT_369530"/>
<dbReference type="SUPFAM" id="SSF57850">
    <property type="entry name" value="RING/U-box"/>
    <property type="match status" value="1"/>
</dbReference>
<evidence type="ECO:0000256" key="7">
    <source>
        <dbReference type="ARBA" id="ARBA00023136"/>
    </source>
</evidence>
<reference evidence="11" key="1">
    <citation type="submission" date="2018-10" db="EMBL/GenBank/DDBJ databases">
        <title>FDA dAtabase for Regulatory Grade micrObial Sequences (FDA-ARGOS): Supporting development and validation of Infectious Disease Dx tests.</title>
        <authorList>
            <person name="Kerrigan L."/>
            <person name="Tallon L."/>
            <person name="Sadzewicz L."/>
            <person name="Sengamalay N."/>
            <person name="Ott S."/>
            <person name="Godinez A."/>
            <person name="Nagaraj S."/>
            <person name="Vavikolanu K."/>
            <person name="Nadendla S."/>
            <person name="George J."/>
            <person name="Sichtig H."/>
        </authorList>
    </citation>
    <scope>NUCLEOTIDE SEQUENCE [LARGE SCALE GENOMIC DNA]</scope>
    <source>
        <strain evidence="11">FDAARGOS_311</strain>
    </source>
</reference>
<evidence type="ECO:0000256" key="5">
    <source>
        <dbReference type="ARBA" id="ARBA00022833"/>
    </source>
</evidence>
<feature type="compositionally biased region" description="Gly residues" evidence="8">
    <location>
        <begin position="349"/>
        <end position="370"/>
    </location>
</feature>
<evidence type="ECO:0000256" key="4">
    <source>
        <dbReference type="ARBA" id="ARBA00022771"/>
    </source>
</evidence>
<name>A0A505INA4_ASPNG</name>
<dbReference type="Gene3D" id="6.10.250.3440">
    <property type="match status" value="1"/>
</dbReference>
<keyword evidence="4" id="KW-0863">Zinc-finger</keyword>
<dbReference type="InterPro" id="IPR013083">
    <property type="entry name" value="Znf_RING/FYVE/PHD"/>
</dbReference>
<dbReference type="EMBL" id="NKJJ02000008">
    <property type="protein sequence ID" value="TPR09945.1"/>
    <property type="molecule type" value="Genomic_DNA"/>
</dbReference>
<dbReference type="VEuPathDB" id="FungiDB:ASPNIDRAFT2_1166166"/>
<feature type="region of interest" description="Disordered" evidence="8">
    <location>
        <begin position="343"/>
        <end position="373"/>
    </location>
</feature>
<feature type="compositionally biased region" description="Low complexity" evidence="8">
    <location>
        <begin position="14"/>
        <end position="46"/>
    </location>
</feature>
<keyword evidence="2" id="KW-0812">Transmembrane</keyword>
<comment type="caution">
    <text evidence="10">The sequence shown here is derived from an EMBL/GenBank/DDBJ whole genome shotgun (WGS) entry which is preliminary data.</text>
</comment>
<keyword evidence="5" id="KW-0862">Zinc</keyword>
<feature type="region of interest" description="Disordered" evidence="8">
    <location>
        <begin position="1"/>
        <end position="46"/>
    </location>
</feature>
<feature type="domain" description="RING-CH-type" evidence="9">
    <location>
        <begin position="72"/>
        <end position="146"/>
    </location>
</feature>
<evidence type="ECO:0000256" key="3">
    <source>
        <dbReference type="ARBA" id="ARBA00022723"/>
    </source>
</evidence>
<gene>
    <name evidence="10" type="ORF">CAN33_0054005</name>
</gene>
<dbReference type="AlphaFoldDB" id="A0A505INA4"/>
<keyword evidence="3" id="KW-0479">Metal-binding</keyword>
<comment type="subcellular location">
    <subcellularLocation>
        <location evidence="1">Membrane</location>
        <topology evidence="1">Multi-pass membrane protein</topology>
    </subcellularLocation>
</comment>
<dbReference type="PANTHER" id="PTHR46283">
    <property type="entry name" value="E3 UBIQUITIN-PROTEIN LIGASE MARCH5"/>
    <property type="match status" value="1"/>
</dbReference>
<dbReference type="PROSITE" id="PS51292">
    <property type="entry name" value="ZF_RING_CH"/>
    <property type="match status" value="1"/>
</dbReference>
<keyword evidence="7" id="KW-0472">Membrane</keyword>
<keyword evidence="6" id="KW-1133">Transmembrane helix</keyword>
<feature type="region of interest" description="Disordered" evidence="8">
    <location>
        <begin position="305"/>
        <end position="328"/>
    </location>
</feature>
<dbReference type="GO" id="GO:0008270">
    <property type="term" value="F:zinc ion binding"/>
    <property type="evidence" value="ECO:0007669"/>
    <property type="project" value="UniProtKB-KW"/>
</dbReference>
<evidence type="ECO:0000256" key="1">
    <source>
        <dbReference type="ARBA" id="ARBA00004141"/>
    </source>
</evidence>
<feature type="compositionally biased region" description="Polar residues" evidence="8">
    <location>
        <begin position="54"/>
        <end position="68"/>
    </location>
</feature>
<feature type="region of interest" description="Disordered" evidence="8">
    <location>
        <begin position="54"/>
        <end position="73"/>
    </location>
</feature>
<protein>
    <recommendedName>
        <fullName evidence="9">RING-CH-type domain-containing protein</fullName>
    </recommendedName>
</protein>
<accession>A0A505INA4</accession>
<proteinExistence type="predicted"/>
<dbReference type="Gene3D" id="3.30.40.10">
    <property type="entry name" value="Zinc/RING finger domain, C3HC4 (zinc finger)"/>
    <property type="match status" value="1"/>
</dbReference>
<sequence>MASLPGYSASSRPQSSDNNTTSTTQQNSVSTNITSSASSTESFETSDTVLLNGTSDTATARGSPTSPTLADASGEEPRRCWICYTDETEDSPLNSQWRSPCPCALTAHEACLLDWLADLENPRSRRRNGHDAKMLCPQCKTEIIVSRPRSYIVDVVRLVERLAGRMVLPGMVFTLGVTVWAGCCAHGVYSMYFVFGTDEARQILEETADGAWNSGLNLGLPLIPLVLIFSRTRYADGLLPAIPVMFFATHQPGQELELDLWPPSAAVTFAALPYLKSFYGSIYERMFGKLERRWIAEVQPRQSDVNEFDDNAPPEHPEPDPPNDDNGVLMEIDLELRMGNEDGPQGLFGFNGGNAQGGQGQNQGGNGQPLGLGRRDELVADTSSLADIILGALAFPAISASMGGLLKYLLPTSWTTPSTLGKVRPGLLQTRWGRSVVGGCAFVLLKDALVLYCRWKLAQTHRRRKVLNYDRSKKRVGKAALIRYFLHHPLTPRPLRFSRTRFLRHWTIHRAWNLYQGQQRRKHELELQRQWQAMQAACEELRTGAGDGGKLFRKSMIKTGVFRDLVPIEYARLQTEGPSREGWNHEWKRD</sequence>
<dbReference type="GO" id="GO:0016020">
    <property type="term" value="C:membrane"/>
    <property type="evidence" value="ECO:0007669"/>
    <property type="project" value="UniProtKB-SubCell"/>
</dbReference>
<dbReference type="VEuPathDB" id="FungiDB:An16g04180"/>
<evidence type="ECO:0000313" key="11">
    <source>
        <dbReference type="Proteomes" id="UP000197666"/>
    </source>
</evidence>
<evidence type="ECO:0000259" key="9">
    <source>
        <dbReference type="PROSITE" id="PS51292"/>
    </source>
</evidence>
<evidence type="ECO:0000256" key="6">
    <source>
        <dbReference type="ARBA" id="ARBA00022989"/>
    </source>
</evidence>